<dbReference type="EMBL" id="ML119342">
    <property type="protein sequence ID" value="RPB06449.1"/>
    <property type="molecule type" value="Genomic_DNA"/>
</dbReference>
<keyword evidence="3" id="KW-1185">Reference proteome</keyword>
<reference evidence="2 3" key="1">
    <citation type="journal article" date="2018" name="Nat. Ecol. Evol.">
        <title>Pezizomycetes genomes reveal the molecular basis of ectomycorrhizal truffle lifestyle.</title>
        <authorList>
            <person name="Murat C."/>
            <person name="Payen T."/>
            <person name="Noel B."/>
            <person name="Kuo A."/>
            <person name="Morin E."/>
            <person name="Chen J."/>
            <person name="Kohler A."/>
            <person name="Krizsan K."/>
            <person name="Balestrini R."/>
            <person name="Da Silva C."/>
            <person name="Montanini B."/>
            <person name="Hainaut M."/>
            <person name="Levati E."/>
            <person name="Barry K.W."/>
            <person name="Belfiori B."/>
            <person name="Cichocki N."/>
            <person name="Clum A."/>
            <person name="Dockter R.B."/>
            <person name="Fauchery L."/>
            <person name="Guy J."/>
            <person name="Iotti M."/>
            <person name="Le Tacon F."/>
            <person name="Lindquist E.A."/>
            <person name="Lipzen A."/>
            <person name="Malagnac F."/>
            <person name="Mello A."/>
            <person name="Molinier V."/>
            <person name="Miyauchi S."/>
            <person name="Poulain J."/>
            <person name="Riccioni C."/>
            <person name="Rubini A."/>
            <person name="Sitrit Y."/>
            <person name="Splivallo R."/>
            <person name="Traeger S."/>
            <person name="Wang M."/>
            <person name="Zifcakova L."/>
            <person name="Wipf D."/>
            <person name="Zambonelli A."/>
            <person name="Paolocci F."/>
            <person name="Nowrousian M."/>
            <person name="Ottonello S."/>
            <person name="Baldrian P."/>
            <person name="Spatafora J.W."/>
            <person name="Henrissat B."/>
            <person name="Nagy L.G."/>
            <person name="Aury J.M."/>
            <person name="Wincker P."/>
            <person name="Grigoriev I.V."/>
            <person name="Bonfante P."/>
            <person name="Martin F.M."/>
        </authorList>
    </citation>
    <scope>NUCLEOTIDE SEQUENCE [LARGE SCALE GENOMIC DNA]</scope>
    <source>
        <strain evidence="2 3">CCBAS932</strain>
    </source>
</reference>
<name>A0A3N4KAQ2_9PEZI</name>
<protein>
    <submittedName>
        <fullName evidence="2">Uncharacterized protein</fullName>
    </submittedName>
</protein>
<feature type="compositionally biased region" description="Acidic residues" evidence="1">
    <location>
        <begin position="42"/>
        <end position="58"/>
    </location>
</feature>
<organism evidence="2 3">
    <name type="scientific">Morchella conica CCBAS932</name>
    <dbReference type="NCBI Taxonomy" id="1392247"/>
    <lineage>
        <taxon>Eukaryota</taxon>
        <taxon>Fungi</taxon>
        <taxon>Dikarya</taxon>
        <taxon>Ascomycota</taxon>
        <taxon>Pezizomycotina</taxon>
        <taxon>Pezizomycetes</taxon>
        <taxon>Pezizales</taxon>
        <taxon>Morchellaceae</taxon>
        <taxon>Morchella</taxon>
    </lineage>
</organism>
<gene>
    <name evidence="2" type="ORF">P167DRAFT_580525</name>
</gene>
<proteinExistence type="predicted"/>
<dbReference type="AlphaFoldDB" id="A0A3N4KAQ2"/>
<accession>A0A3N4KAQ2</accession>
<feature type="compositionally biased region" description="Basic and acidic residues" evidence="1">
    <location>
        <begin position="30"/>
        <end position="41"/>
    </location>
</feature>
<sequence>MGEAYFVILESTKDVPYGYRNKSIASEGYRDRRENCKGPEDHECDGEGSEYSENSDDNGDSHLVQQT</sequence>
<dbReference type="Proteomes" id="UP000277580">
    <property type="component" value="Unassembled WGS sequence"/>
</dbReference>
<evidence type="ECO:0000313" key="2">
    <source>
        <dbReference type="EMBL" id="RPB06449.1"/>
    </source>
</evidence>
<dbReference type="InParanoid" id="A0A3N4KAQ2"/>
<evidence type="ECO:0000256" key="1">
    <source>
        <dbReference type="SAM" id="MobiDB-lite"/>
    </source>
</evidence>
<feature type="region of interest" description="Disordered" evidence="1">
    <location>
        <begin position="30"/>
        <end position="67"/>
    </location>
</feature>
<evidence type="ECO:0000313" key="3">
    <source>
        <dbReference type="Proteomes" id="UP000277580"/>
    </source>
</evidence>